<sequence>MIDIIIATSNDHKVDEISNLAPENFKITSIKNFMGNLNIEEYGKSFIENSVIKAINSAKIINKPVIADDSGLCIKSLDGFPGIFSARYMETYSYEEKMLEILKILSKHDNRDAYFACAASYFDPSKDLLISFEGKVEGHISDKISGLHGFGYDPFFIPKGYSETFGVLSPKIKNKISHRSKAFNGLFDLLSKLL</sequence>
<comment type="cofactor">
    <cofactor evidence="10">
        <name>Mg(2+)</name>
        <dbReference type="ChEBI" id="CHEBI:18420"/>
    </cofactor>
    <text evidence="10">Binds 1 Mg(2+) ion per subunit.</text>
</comment>
<keyword evidence="13" id="KW-1185">Reference proteome</keyword>
<evidence type="ECO:0000256" key="10">
    <source>
        <dbReference type="HAMAP-Rule" id="MF_01405"/>
    </source>
</evidence>
<evidence type="ECO:0000256" key="7">
    <source>
        <dbReference type="ARBA" id="ARBA00023080"/>
    </source>
</evidence>
<comment type="caution">
    <text evidence="12">The sequence shown here is derived from an EMBL/GenBank/DDBJ whole genome shotgun (WGS) entry which is preliminary data.</text>
</comment>
<feature type="binding site" evidence="10">
    <location>
        <position position="173"/>
    </location>
    <ligand>
        <name>substrate</name>
    </ligand>
</feature>
<dbReference type="EC" id="3.6.1.66" evidence="10"/>
<dbReference type="PANTHER" id="PTHR11067:SF9">
    <property type="entry name" value="INOSINE TRIPHOSPHATE PYROPHOSPHATASE"/>
    <property type="match status" value="1"/>
</dbReference>
<evidence type="ECO:0000256" key="2">
    <source>
        <dbReference type="ARBA" id="ARBA00011738"/>
    </source>
</evidence>
<dbReference type="RefSeq" id="WP_109603678.1">
    <property type="nucleotide sequence ID" value="NZ_JAMHJO010000001.1"/>
</dbReference>
<keyword evidence="7 10" id="KW-0546">Nucleotide metabolism</keyword>
<gene>
    <name evidence="12" type="ORF">C7380_101266</name>
</gene>
<keyword evidence="5 10" id="KW-0378">Hydrolase</keyword>
<feature type="binding site" evidence="10">
    <location>
        <position position="70"/>
    </location>
    <ligand>
        <name>substrate</name>
    </ligand>
</feature>
<evidence type="ECO:0000256" key="4">
    <source>
        <dbReference type="ARBA" id="ARBA00022741"/>
    </source>
</evidence>
<dbReference type="GO" id="GO:0009146">
    <property type="term" value="P:purine nucleoside triphosphate catabolic process"/>
    <property type="evidence" value="ECO:0007669"/>
    <property type="project" value="UniProtKB-UniRule"/>
</dbReference>
<keyword evidence="4 10" id="KW-0547">Nucleotide-binding</keyword>
<dbReference type="GO" id="GO:0046872">
    <property type="term" value="F:metal ion binding"/>
    <property type="evidence" value="ECO:0007669"/>
    <property type="project" value="UniProtKB-KW"/>
</dbReference>
<reference evidence="12 13" key="1">
    <citation type="submission" date="2018-05" db="EMBL/GenBank/DDBJ databases">
        <title>Genomic Encyclopedia of Type Strains, Phase IV (KMG-IV): sequencing the most valuable type-strain genomes for metagenomic binning, comparative biology and taxonomic classification.</title>
        <authorList>
            <person name="Goeker M."/>
        </authorList>
    </citation>
    <scope>NUCLEOTIDE SEQUENCE [LARGE SCALE GENOMIC DNA]</scope>
    <source>
        <strain evidence="12 13">DSM 24906</strain>
    </source>
</reference>
<dbReference type="Pfam" id="PF01725">
    <property type="entry name" value="Ham1p_like"/>
    <property type="match status" value="1"/>
</dbReference>
<dbReference type="NCBIfam" id="TIGR00042">
    <property type="entry name" value="RdgB/HAM1 family non-canonical purine NTP pyrophosphatase"/>
    <property type="match status" value="1"/>
</dbReference>
<keyword evidence="3 10" id="KW-0479">Metal-binding</keyword>
<evidence type="ECO:0000313" key="12">
    <source>
        <dbReference type="EMBL" id="PWJ96691.1"/>
    </source>
</evidence>
<dbReference type="FunFam" id="3.90.950.10:FF:000001">
    <property type="entry name" value="dITP/XTP pyrophosphatase"/>
    <property type="match status" value="1"/>
</dbReference>
<evidence type="ECO:0000256" key="5">
    <source>
        <dbReference type="ARBA" id="ARBA00022801"/>
    </source>
</evidence>
<comment type="catalytic activity">
    <reaction evidence="8 10">
        <text>dITP + H2O = dIMP + diphosphate + H(+)</text>
        <dbReference type="Rhea" id="RHEA:28342"/>
        <dbReference type="ChEBI" id="CHEBI:15377"/>
        <dbReference type="ChEBI" id="CHEBI:15378"/>
        <dbReference type="ChEBI" id="CHEBI:33019"/>
        <dbReference type="ChEBI" id="CHEBI:61194"/>
        <dbReference type="ChEBI" id="CHEBI:61382"/>
        <dbReference type="EC" id="3.6.1.66"/>
    </reaction>
</comment>
<dbReference type="GO" id="GO:0017111">
    <property type="term" value="F:ribonucleoside triphosphate phosphatase activity"/>
    <property type="evidence" value="ECO:0007669"/>
    <property type="project" value="InterPro"/>
</dbReference>
<evidence type="ECO:0000256" key="6">
    <source>
        <dbReference type="ARBA" id="ARBA00022842"/>
    </source>
</evidence>
<feature type="binding site" evidence="10">
    <location>
        <position position="40"/>
    </location>
    <ligand>
        <name>Mg(2+)</name>
        <dbReference type="ChEBI" id="CHEBI:18420"/>
    </ligand>
</feature>
<dbReference type="GO" id="GO:0036220">
    <property type="term" value="F:ITP diphosphatase activity"/>
    <property type="evidence" value="ECO:0007669"/>
    <property type="project" value="UniProtKB-UniRule"/>
</dbReference>
<dbReference type="GO" id="GO:0009117">
    <property type="term" value="P:nucleotide metabolic process"/>
    <property type="evidence" value="ECO:0007669"/>
    <property type="project" value="UniProtKB-KW"/>
</dbReference>
<dbReference type="AlphaFoldDB" id="A0AA45HJY4"/>
<comment type="subunit">
    <text evidence="2 10">Homodimer.</text>
</comment>
<dbReference type="CDD" id="cd00515">
    <property type="entry name" value="HAM1"/>
    <property type="match status" value="1"/>
</dbReference>
<dbReference type="Proteomes" id="UP000245921">
    <property type="component" value="Unassembled WGS sequence"/>
</dbReference>
<dbReference type="GO" id="GO:0000166">
    <property type="term" value="F:nucleotide binding"/>
    <property type="evidence" value="ECO:0007669"/>
    <property type="project" value="UniProtKB-KW"/>
</dbReference>
<feature type="binding site" evidence="10">
    <location>
        <begin position="8"/>
        <end position="13"/>
    </location>
    <ligand>
        <name>substrate</name>
    </ligand>
</feature>
<dbReference type="InterPro" id="IPR029001">
    <property type="entry name" value="ITPase-like_fam"/>
</dbReference>
<dbReference type="InterPro" id="IPR002637">
    <property type="entry name" value="RdgB/HAM1"/>
</dbReference>
<comment type="catalytic activity">
    <reaction evidence="10">
        <text>ITP + H2O = IMP + diphosphate + H(+)</text>
        <dbReference type="Rhea" id="RHEA:29399"/>
        <dbReference type="ChEBI" id="CHEBI:15377"/>
        <dbReference type="ChEBI" id="CHEBI:15378"/>
        <dbReference type="ChEBI" id="CHEBI:33019"/>
        <dbReference type="ChEBI" id="CHEBI:58053"/>
        <dbReference type="ChEBI" id="CHEBI:61402"/>
        <dbReference type="EC" id="3.6.1.66"/>
    </reaction>
</comment>
<evidence type="ECO:0000256" key="3">
    <source>
        <dbReference type="ARBA" id="ARBA00022723"/>
    </source>
</evidence>
<dbReference type="HAMAP" id="MF_01405">
    <property type="entry name" value="Non_canon_purine_NTPase"/>
    <property type="match status" value="1"/>
</dbReference>
<comment type="catalytic activity">
    <reaction evidence="9 10">
        <text>XTP + H2O = XMP + diphosphate + H(+)</text>
        <dbReference type="Rhea" id="RHEA:28610"/>
        <dbReference type="ChEBI" id="CHEBI:15377"/>
        <dbReference type="ChEBI" id="CHEBI:15378"/>
        <dbReference type="ChEBI" id="CHEBI:33019"/>
        <dbReference type="ChEBI" id="CHEBI:57464"/>
        <dbReference type="ChEBI" id="CHEBI:61314"/>
        <dbReference type="EC" id="3.6.1.66"/>
    </reaction>
</comment>
<evidence type="ECO:0000256" key="8">
    <source>
        <dbReference type="ARBA" id="ARBA00051875"/>
    </source>
</evidence>
<dbReference type="GO" id="GO:0035870">
    <property type="term" value="F:dITP diphosphatase activity"/>
    <property type="evidence" value="ECO:0007669"/>
    <property type="project" value="UniProtKB-UniRule"/>
</dbReference>
<keyword evidence="6 10" id="KW-0460">Magnesium</keyword>
<evidence type="ECO:0000256" key="1">
    <source>
        <dbReference type="ARBA" id="ARBA00008023"/>
    </source>
</evidence>
<feature type="binding site" evidence="10">
    <location>
        <position position="69"/>
    </location>
    <ligand>
        <name>Mg(2+)</name>
        <dbReference type="ChEBI" id="CHEBI:18420"/>
    </ligand>
</feature>
<accession>A0AA45HJY4</accession>
<evidence type="ECO:0000313" key="13">
    <source>
        <dbReference type="Proteomes" id="UP000245921"/>
    </source>
</evidence>
<dbReference type="Gene3D" id="3.90.950.10">
    <property type="match status" value="1"/>
</dbReference>
<feature type="binding site" evidence="10">
    <location>
        <begin position="178"/>
        <end position="179"/>
    </location>
    <ligand>
        <name>substrate</name>
    </ligand>
</feature>
<dbReference type="EMBL" id="QGGI01000001">
    <property type="protein sequence ID" value="PWJ96691.1"/>
    <property type="molecule type" value="Genomic_DNA"/>
</dbReference>
<dbReference type="SUPFAM" id="SSF52972">
    <property type="entry name" value="ITPase-like"/>
    <property type="match status" value="1"/>
</dbReference>
<protein>
    <recommendedName>
        <fullName evidence="10">dITP/XTP pyrophosphatase</fullName>
        <ecNumber evidence="10">3.6.1.66</ecNumber>
    </recommendedName>
    <alternativeName>
        <fullName evidence="10">Non-canonical purine NTP pyrophosphatase</fullName>
    </alternativeName>
    <alternativeName>
        <fullName evidence="10">Non-standard purine NTP pyrophosphatase</fullName>
    </alternativeName>
    <alternativeName>
        <fullName evidence="10">Nucleoside-triphosphate diphosphatase</fullName>
    </alternativeName>
    <alternativeName>
        <fullName evidence="10">Nucleoside-triphosphate pyrophosphatase</fullName>
        <shortName evidence="10">NTPase</shortName>
    </alternativeName>
</protein>
<comment type="similarity">
    <text evidence="1 10 11">Belongs to the HAM1 NTPase family.</text>
</comment>
<name>A0AA45HJY4_9BACT</name>
<dbReference type="InterPro" id="IPR020922">
    <property type="entry name" value="dITP/XTP_pyrophosphatase"/>
</dbReference>
<feature type="binding site" evidence="10">
    <location>
        <begin position="150"/>
        <end position="153"/>
    </location>
    <ligand>
        <name>substrate</name>
    </ligand>
</feature>
<comment type="function">
    <text evidence="10">Pyrophosphatase that catalyzes the hydrolysis of nucleoside triphosphates to their monophosphate derivatives, with a high preference for the non-canonical purine nucleotides XTP (xanthosine triphosphate), dITP (deoxyinosine triphosphate) and ITP. Seems to function as a house-cleaning enzyme that removes non-canonical purine nucleotides from the nucleotide pool, thus preventing their incorporation into DNA/RNA and avoiding chromosomal lesions.</text>
</comment>
<dbReference type="GO" id="GO:0005829">
    <property type="term" value="C:cytosol"/>
    <property type="evidence" value="ECO:0007669"/>
    <property type="project" value="TreeGrafter"/>
</dbReference>
<proteinExistence type="inferred from homology"/>
<evidence type="ECO:0000256" key="9">
    <source>
        <dbReference type="ARBA" id="ARBA00052017"/>
    </source>
</evidence>
<feature type="active site" description="Proton acceptor" evidence="10">
    <location>
        <position position="69"/>
    </location>
</feature>
<dbReference type="GO" id="GO:0036222">
    <property type="term" value="F:XTP diphosphatase activity"/>
    <property type="evidence" value="ECO:0007669"/>
    <property type="project" value="UniProtKB-UniRule"/>
</dbReference>
<evidence type="ECO:0000256" key="11">
    <source>
        <dbReference type="RuleBase" id="RU003781"/>
    </source>
</evidence>
<organism evidence="12 13">
    <name type="scientific">Oceanotoga teriensis</name>
    <dbReference type="NCBI Taxonomy" id="515440"/>
    <lineage>
        <taxon>Bacteria</taxon>
        <taxon>Thermotogati</taxon>
        <taxon>Thermotogota</taxon>
        <taxon>Thermotogae</taxon>
        <taxon>Petrotogales</taxon>
        <taxon>Petrotogaceae</taxon>
        <taxon>Oceanotoga</taxon>
    </lineage>
</organism>
<dbReference type="PANTHER" id="PTHR11067">
    <property type="entry name" value="INOSINE TRIPHOSPHATE PYROPHOSPHATASE/HAM1 PROTEIN"/>
    <property type="match status" value="1"/>
</dbReference>